<evidence type="ECO:0000256" key="1">
    <source>
        <dbReference type="SAM" id="MobiDB-lite"/>
    </source>
</evidence>
<protein>
    <submittedName>
        <fullName evidence="2">Uncharacterized protein</fullName>
    </submittedName>
</protein>
<name>A0A345IDR5_9DEIO</name>
<feature type="compositionally biased region" description="Gly residues" evidence="1">
    <location>
        <begin position="34"/>
        <end position="47"/>
    </location>
</feature>
<reference evidence="2 3" key="1">
    <citation type="submission" date="2018-07" db="EMBL/GenBank/DDBJ databases">
        <title>Complete Genome and Methylome Analysis of Deinococcus wulumuqiensis NEB 479.</title>
        <authorList>
            <person name="Fomenkov A."/>
            <person name="Luyten Y."/>
            <person name="Vincze T."/>
            <person name="Anton B.P."/>
            <person name="Clark T."/>
            <person name="Roberts R.J."/>
            <person name="Morgan R.D."/>
        </authorList>
    </citation>
    <scope>NUCLEOTIDE SEQUENCE [LARGE SCALE GENOMIC DNA]</scope>
    <source>
        <strain evidence="2 3">NEB 479</strain>
    </source>
</reference>
<gene>
    <name evidence="2" type="ORF">DVJ83_00080</name>
</gene>
<evidence type="ECO:0000313" key="3">
    <source>
        <dbReference type="Proteomes" id="UP000253744"/>
    </source>
</evidence>
<feature type="compositionally biased region" description="Low complexity" evidence="1">
    <location>
        <begin position="19"/>
        <end position="33"/>
    </location>
</feature>
<dbReference type="EMBL" id="CP031158">
    <property type="protein sequence ID" value="AXG97837.1"/>
    <property type="molecule type" value="Genomic_DNA"/>
</dbReference>
<dbReference type="STRING" id="1288484.GCA_000348665_02675"/>
<evidence type="ECO:0000313" key="2">
    <source>
        <dbReference type="EMBL" id="AXG97837.1"/>
    </source>
</evidence>
<feature type="compositionally biased region" description="Gly residues" evidence="1">
    <location>
        <begin position="55"/>
        <end position="86"/>
    </location>
</feature>
<accession>A0A345IDR5</accession>
<dbReference type="KEGG" id="dwu:DVJ83_00080"/>
<proteinExistence type="predicted"/>
<dbReference type="Proteomes" id="UP000253744">
    <property type="component" value="Chromosome"/>
</dbReference>
<organism evidence="2 3">
    <name type="scientific">Deinococcus wulumuqiensis</name>
    <dbReference type="NCBI Taxonomy" id="980427"/>
    <lineage>
        <taxon>Bacteria</taxon>
        <taxon>Thermotogati</taxon>
        <taxon>Deinococcota</taxon>
        <taxon>Deinococci</taxon>
        <taxon>Deinococcales</taxon>
        <taxon>Deinococcaceae</taxon>
        <taxon>Deinococcus</taxon>
    </lineage>
</organism>
<dbReference type="AlphaFoldDB" id="A0A345IDR5"/>
<feature type="region of interest" description="Disordered" evidence="1">
    <location>
        <begin position="1"/>
        <end position="90"/>
    </location>
</feature>
<sequence length="208" mass="20445">MDLGLTATRGNGNSGPGNAGTSAAGAAPTPSRPGAGGAGNAGSGTGSGAAPAAGRGPGTTGTGASGSGPAQGTGPGTAARGGGAAQGAGTETRPLTCTVVVDVRGLGRLESAMTSFVMDSAGNQVWPDAELVRGVSTQLVQEGNLQHYVRSEADLAPYKNVTRVKASRLRPTKFAPNSNYLTDVELSADAAQAFRSAGKACRVVYLRD</sequence>